<dbReference type="InterPro" id="IPR025194">
    <property type="entry name" value="RodZ-like_C"/>
</dbReference>
<dbReference type="CDD" id="cd00093">
    <property type="entry name" value="HTH_XRE"/>
    <property type="match status" value="1"/>
</dbReference>
<proteinExistence type="predicted"/>
<keyword evidence="2" id="KW-0812">Transmembrane</keyword>
<dbReference type="AlphaFoldDB" id="A0A1I3ZY80"/>
<dbReference type="PANTHER" id="PTHR34475">
    <property type="match status" value="1"/>
</dbReference>
<name>A0A1I3ZY80_9LACT</name>
<dbReference type="Pfam" id="PF13464">
    <property type="entry name" value="RodZ_C"/>
    <property type="match status" value="1"/>
</dbReference>
<dbReference type="EMBL" id="FOSJ01000040">
    <property type="protein sequence ID" value="SFK48641.1"/>
    <property type="molecule type" value="Genomic_DNA"/>
</dbReference>
<evidence type="ECO:0000256" key="2">
    <source>
        <dbReference type="SAM" id="Phobius"/>
    </source>
</evidence>
<reference evidence="5" key="1">
    <citation type="submission" date="2016-10" db="EMBL/GenBank/DDBJ databases">
        <authorList>
            <person name="Varghese N."/>
            <person name="Submissions S."/>
        </authorList>
    </citation>
    <scope>NUCLEOTIDE SEQUENCE [LARGE SCALE GENOMIC DNA]</scope>
    <source>
        <strain evidence="5">DSM 16108</strain>
    </source>
</reference>
<feature type="transmembrane region" description="Helical" evidence="2">
    <location>
        <begin position="109"/>
        <end position="129"/>
    </location>
</feature>
<dbReference type="InterPro" id="IPR001387">
    <property type="entry name" value="Cro/C1-type_HTH"/>
</dbReference>
<dbReference type="InterPro" id="IPR050400">
    <property type="entry name" value="Bact_Cytoskel_RodZ"/>
</dbReference>
<evidence type="ECO:0000313" key="5">
    <source>
        <dbReference type="Proteomes" id="UP000199589"/>
    </source>
</evidence>
<keyword evidence="2" id="KW-0472">Membrane</keyword>
<accession>A0A1I3ZY80</accession>
<evidence type="ECO:0000256" key="1">
    <source>
        <dbReference type="SAM" id="MobiDB-lite"/>
    </source>
</evidence>
<protein>
    <submittedName>
        <fullName evidence="4">Protein RodZ, contains Xre-like HTH and DUF4115 domains</fullName>
    </submittedName>
</protein>
<dbReference type="Gene3D" id="1.10.260.40">
    <property type="entry name" value="lambda repressor-like DNA-binding domains"/>
    <property type="match status" value="1"/>
</dbReference>
<dbReference type="SUPFAM" id="SSF47413">
    <property type="entry name" value="lambda repressor-like DNA-binding domains"/>
    <property type="match status" value="1"/>
</dbReference>
<dbReference type="Pfam" id="PF13413">
    <property type="entry name" value="HTH_25"/>
    <property type="match status" value="1"/>
</dbReference>
<dbReference type="InterPro" id="IPR010982">
    <property type="entry name" value="Lambda_DNA-bd_dom_sf"/>
</dbReference>
<dbReference type="OrthoDB" id="9797543at2"/>
<dbReference type="Proteomes" id="UP000199589">
    <property type="component" value="Unassembled WGS sequence"/>
</dbReference>
<feature type="compositionally biased region" description="Acidic residues" evidence="1">
    <location>
        <begin position="146"/>
        <end position="200"/>
    </location>
</feature>
<keyword evidence="2" id="KW-1133">Transmembrane helix</keyword>
<feature type="region of interest" description="Disordered" evidence="1">
    <location>
        <begin position="137"/>
        <end position="219"/>
    </location>
</feature>
<evidence type="ECO:0000259" key="3">
    <source>
        <dbReference type="Pfam" id="PF13464"/>
    </source>
</evidence>
<sequence>MNEVGEKLKEARKAKGYTLDDLQQMTKIQKRYLIAVEEGNLEVLPGNFYARAFIKQYADTVGLDGEQLLKNHSDIPKAKNEEYSEKVRTTQTRTKPKSSSIVDTIQDSLPTILIILLVLAIAVVFYWAVFKGADDNSDTPVIQDGITEDQDVEVGSNDDVDLDSETDEGTDSEQATEEENQEEESTEEEPQEEEPAEEEFNVTQSSSTGGTTNFTVSGTKPAEQQLTLTAEGGESWVSVTVDGTLIDESLLADGNSLSSEFGQDISNVTVVIGNAAVTSVRLNDQGVSYAEESANAVRQELIFEFE</sequence>
<organism evidence="4 5">
    <name type="scientific">Marinilactibacillus piezotolerans</name>
    <dbReference type="NCBI Taxonomy" id="258723"/>
    <lineage>
        <taxon>Bacteria</taxon>
        <taxon>Bacillati</taxon>
        <taxon>Bacillota</taxon>
        <taxon>Bacilli</taxon>
        <taxon>Lactobacillales</taxon>
        <taxon>Carnobacteriaceae</taxon>
        <taxon>Marinilactibacillus</taxon>
    </lineage>
</organism>
<keyword evidence="5" id="KW-1185">Reference proteome</keyword>
<feature type="domain" description="Cytoskeleton protein RodZ-like C-terminal" evidence="3">
    <location>
        <begin position="228"/>
        <end position="298"/>
    </location>
</feature>
<dbReference type="PANTHER" id="PTHR34475:SF1">
    <property type="entry name" value="CYTOSKELETON PROTEIN RODZ"/>
    <property type="match status" value="1"/>
</dbReference>
<dbReference type="RefSeq" id="WP_072694394.1">
    <property type="nucleotide sequence ID" value="NZ_FOSJ01000040.1"/>
</dbReference>
<dbReference type="GO" id="GO:0003677">
    <property type="term" value="F:DNA binding"/>
    <property type="evidence" value="ECO:0007669"/>
    <property type="project" value="InterPro"/>
</dbReference>
<gene>
    <name evidence="4" type="ORF">SAMN04488569_104010</name>
</gene>
<evidence type="ECO:0000313" key="4">
    <source>
        <dbReference type="EMBL" id="SFK48641.1"/>
    </source>
</evidence>
<feature type="compositionally biased region" description="Polar residues" evidence="1">
    <location>
        <begin position="201"/>
        <end position="219"/>
    </location>
</feature>